<organism evidence="2 3">
    <name type="scientific">Polychaeton citri CBS 116435</name>
    <dbReference type="NCBI Taxonomy" id="1314669"/>
    <lineage>
        <taxon>Eukaryota</taxon>
        <taxon>Fungi</taxon>
        <taxon>Dikarya</taxon>
        <taxon>Ascomycota</taxon>
        <taxon>Pezizomycotina</taxon>
        <taxon>Dothideomycetes</taxon>
        <taxon>Dothideomycetidae</taxon>
        <taxon>Capnodiales</taxon>
        <taxon>Capnodiaceae</taxon>
        <taxon>Polychaeton</taxon>
    </lineage>
</organism>
<keyword evidence="1" id="KW-0812">Transmembrane</keyword>
<comment type="caution">
    <text evidence="2">The sequence shown here is derived from an EMBL/GenBank/DDBJ whole genome shotgun (WGS) entry which is preliminary data.</text>
</comment>
<evidence type="ECO:0000313" key="3">
    <source>
        <dbReference type="Proteomes" id="UP000799441"/>
    </source>
</evidence>
<evidence type="ECO:0000256" key="1">
    <source>
        <dbReference type="SAM" id="Phobius"/>
    </source>
</evidence>
<sequence length="74" mass="8124">MGRRRRLASHMVGVDVVDLGGARRGIRRRTSRVDADALWARLLLVAFDAVQAAAITSSSYLLPLGRREGCLFKA</sequence>
<keyword evidence="3" id="KW-1185">Reference proteome</keyword>
<dbReference type="EMBL" id="MU003767">
    <property type="protein sequence ID" value="KAF2725550.1"/>
    <property type="molecule type" value="Genomic_DNA"/>
</dbReference>
<feature type="transmembrane region" description="Helical" evidence="1">
    <location>
        <begin position="38"/>
        <end position="62"/>
    </location>
</feature>
<dbReference type="AlphaFoldDB" id="A0A9P4UUW6"/>
<name>A0A9P4UUW6_9PEZI</name>
<reference evidence="2" key="1">
    <citation type="journal article" date="2020" name="Stud. Mycol.">
        <title>101 Dothideomycetes genomes: a test case for predicting lifestyles and emergence of pathogens.</title>
        <authorList>
            <person name="Haridas S."/>
            <person name="Albert R."/>
            <person name="Binder M."/>
            <person name="Bloem J."/>
            <person name="Labutti K."/>
            <person name="Salamov A."/>
            <person name="Andreopoulos B."/>
            <person name="Baker S."/>
            <person name="Barry K."/>
            <person name="Bills G."/>
            <person name="Bluhm B."/>
            <person name="Cannon C."/>
            <person name="Castanera R."/>
            <person name="Culley D."/>
            <person name="Daum C."/>
            <person name="Ezra D."/>
            <person name="Gonzalez J."/>
            <person name="Henrissat B."/>
            <person name="Kuo A."/>
            <person name="Liang C."/>
            <person name="Lipzen A."/>
            <person name="Lutzoni F."/>
            <person name="Magnuson J."/>
            <person name="Mondo S."/>
            <person name="Nolan M."/>
            <person name="Ohm R."/>
            <person name="Pangilinan J."/>
            <person name="Park H.-J."/>
            <person name="Ramirez L."/>
            <person name="Alfaro M."/>
            <person name="Sun H."/>
            <person name="Tritt A."/>
            <person name="Yoshinaga Y."/>
            <person name="Zwiers L.-H."/>
            <person name="Turgeon B."/>
            <person name="Goodwin S."/>
            <person name="Spatafora J."/>
            <person name="Crous P."/>
            <person name="Grigoriev I."/>
        </authorList>
    </citation>
    <scope>NUCLEOTIDE SEQUENCE</scope>
    <source>
        <strain evidence="2">CBS 116435</strain>
    </source>
</reference>
<protein>
    <submittedName>
        <fullName evidence="2">Uncharacterized protein</fullName>
    </submittedName>
</protein>
<dbReference type="Proteomes" id="UP000799441">
    <property type="component" value="Unassembled WGS sequence"/>
</dbReference>
<keyword evidence="1" id="KW-1133">Transmembrane helix</keyword>
<proteinExistence type="predicted"/>
<evidence type="ECO:0000313" key="2">
    <source>
        <dbReference type="EMBL" id="KAF2725550.1"/>
    </source>
</evidence>
<accession>A0A9P4UUW6</accession>
<gene>
    <name evidence="2" type="ORF">K431DRAFT_280918</name>
</gene>
<keyword evidence="1" id="KW-0472">Membrane</keyword>